<feature type="domain" description="SusD-like N-terminal" evidence="7">
    <location>
        <begin position="21"/>
        <end position="226"/>
    </location>
</feature>
<dbReference type="Gene3D" id="1.25.40.390">
    <property type="match status" value="1"/>
</dbReference>
<comment type="subcellular location">
    <subcellularLocation>
        <location evidence="1">Cell outer membrane</location>
    </subcellularLocation>
</comment>
<evidence type="ECO:0000256" key="4">
    <source>
        <dbReference type="ARBA" id="ARBA00023136"/>
    </source>
</evidence>
<dbReference type="Pfam" id="PF14322">
    <property type="entry name" value="SusD-like_3"/>
    <property type="match status" value="1"/>
</dbReference>
<reference evidence="8 9" key="1">
    <citation type="submission" date="2019-04" db="EMBL/GenBank/DDBJ databases">
        <title>Sphingobacterium olei sp. nov., isolated from oil-contaminated soil.</title>
        <authorList>
            <person name="Liu B."/>
        </authorList>
    </citation>
    <scope>NUCLEOTIDE SEQUENCE [LARGE SCALE GENOMIC DNA]</scope>
    <source>
        <strain evidence="8 9">Y3L14</strain>
    </source>
</reference>
<dbReference type="Pfam" id="PF07980">
    <property type="entry name" value="SusD_RagB"/>
    <property type="match status" value="1"/>
</dbReference>
<organism evidence="8 9">
    <name type="scientific">Sphingobacterium alkalisoli</name>
    <dbReference type="NCBI Taxonomy" id="1874115"/>
    <lineage>
        <taxon>Bacteria</taxon>
        <taxon>Pseudomonadati</taxon>
        <taxon>Bacteroidota</taxon>
        <taxon>Sphingobacteriia</taxon>
        <taxon>Sphingobacteriales</taxon>
        <taxon>Sphingobacteriaceae</taxon>
        <taxon>Sphingobacterium</taxon>
    </lineage>
</organism>
<keyword evidence="9" id="KW-1185">Reference proteome</keyword>
<keyword evidence="3" id="KW-0732">Signal</keyword>
<evidence type="ECO:0000256" key="3">
    <source>
        <dbReference type="ARBA" id="ARBA00022729"/>
    </source>
</evidence>
<feature type="domain" description="RagB/SusD" evidence="6">
    <location>
        <begin position="326"/>
        <end position="490"/>
    </location>
</feature>
<proteinExistence type="inferred from homology"/>
<comment type="similarity">
    <text evidence="2">Belongs to the SusD family.</text>
</comment>
<evidence type="ECO:0000256" key="5">
    <source>
        <dbReference type="ARBA" id="ARBA00023237"/>
    </source>
</evidence>
<keyword evidence="5" id="KW-0998">Cell outer membrane</keyword>
<dbReference type="EMBL" id="SUKA01000001">
    <property type="protein sequence ID" value="TJY68788.1"/>
    <property type="molecule type" value="Genomic_DNA"/>
</dbReference>
<dbReference type="SUPFAM" id="SSF48452">
    <property type="entry name" value="TPR-like"/>
    <property type="match status" value="1"/>
</dbReference>
<name>A0A4U0HAD4_9SPHI</name>
<dbReference type="OrthoDB" id="1035036at2"/>
<evidence type="ECO:0000313" key="8">
    <source>
        <dbReference type="EMBL" id="TJY68788.1"/>
    </source>
</evidence>
<evidence type="ECO:0000259" key="7">
    <source>
        <dbReference type="Pfam" id="PF14322"/>
    </source>
</evidence>
<evidence type="ECO:0000256" key="2">
    <source>
        <dbReference type="ARBA" id="ARBA00006275"/>
    </source>
</evidence>
<dbReference type="GO" id="GO:0009279">
    <property type="term" value="C:cell outer membrane"/>
    <property type="evidence" value="ECO:0007669"/>
    <property type="project" value="UniProtKB-SubCell"/>
</dbReference>
<keyword evidence="4" id="KW-0472">Membrane</keyword>
<protein>
    <submittedName>
        <fullName evidence="8">RagB/SusD family nutrient uptake outer membrane protein</fullName>
    </submittedName>
</protein>
<dbReference type="InterPro" id="IPR011990">
    <property type="entry name" value="TPR-like_helical_dom_sf"/>
</dbReference>
<evidence type="ECO:0000256" key="1">
    <source>
        <dbReference type="ARBA" id="ARBA00004442"/>
    </source>
</evidence>
<evidence type="ECO:0000313" key="9">
    <source>
        <dbReference type="Proteomes" id="UP000309872"/>
    </source>
</evidence>
<dbReference type="CDD" id="cd08977">
    <property type="entry name" value="SusD"/>
    <property type="match status" value="1"/>
</dbReference>
<evidence type="ECO:0000259" key="6">
    <source>
        <dbReference type="Pfam" id="PF07980"/>
    </source>
</evidence>
<dbReference type="InterPro" id="IPR012944">
    <property type="entry name" value="SusD_RagB_dom"/>
</dbReference>
<gene>
    <name evidence="8" type="ORF">FAZ19_03685</name>
</gene>
<sequence>MNLYISIVLIAICSLSSSCTKWLDLKPQDGLVEQDFWQTKEHVRSAVNGIYISLVSSNLVSSLFMHGEMRTNMVELTAFTTQMHEEYRFANLMSTNTFTNWGDFYRIINYCNNVIDNAPGVKEVDPTLLQADLDAYIGEALTIRAWMYFYLARIWGDVPLKLNYTQSDDDNLMIAKSSQEEVLAAVVADLIRAEGMVKETFATTIAADKGKVTKYTVNALLADVYLWQDDYSKALDACEMIVKSGKFELVSGDPSTWLNVLFAVGNSSEGIFELQYDRQQLNPFHNLFIQNRIYAVGGTVYESLYMIDESDPDNFDVRGDRGSLDASTGQIYKYQGINRQQRKTLEESYTHWMVYRYADVLLMKAEALNGLNEGQEAIDLIYEVRERANALDLNDLTPTEDDQATITTFLVAERAREFAYEGKRWFDVLRHARRNNYARIDLITNMVMEYAPADRQQSMLGKYRDPNSHYLPIYFTELQMNKALVQNPFYNN</sequence>
<dbReference type="AlphaFoldDB" id="A0A4U0HAD4"/>
<comment type="caution">
    <text evidence="8">The sequence shown here is derived from an EMBL/GenBank/DDBJ whole genome shotgun (WGS) entry which is preliminary data.</text>
</comment>
<dbReference type="Proteomes" id="UP000309872">
    <property type="component" value="Unassembled WGS sequence"/>
</dbReference>
<accession>A0A4U0HAD4</accession>
<dbReference type="InterPro" id="IPR033985">
    <property type="entry name" value="SusD-like_N"/>
</dbReference>